<dbReference type="Gene3D" id="3.20.20.140">
    <property type="entry name" value="Metal-dependent hydrolases"/>
    <property type="match status" value="1"/>
</dbReference>
<name>A0A831TI39_9BACT</name>
<dbReference type="CDD" id="cd12113">
    <property type="entry name" value="PHP_PolIIIA_DnaE3"/>
    <property type="match status" value="1"/>
</dbReference>
<dbReference type="Pfam" id="PF01336">
    <property type="entry name" value="tRNA_anti-codon"/>
    <property type="match status" value="1"/>
</dbReference>
<evidence type="ECO:0000256" key="6">
    <source>
        <dbReference type="ARBA" id="ARBA00022705"/>
    </source>
</evidence>
<reference evidence="10" key="1">
    <citation type="journal article" date="2020" name="mSystems">
        <title>Genome- and Community-Level Interaction Insights into Carbon Utilization and Element Cycling Functions of Hydrothermarchaeota in Hydrothermal Sediment.</title>
        <authorList>
            <person name="Zhou Z."/>
            <person name="Liu Y."/>
            <person name="Xu W."/>
            <person name="Pan J."/>
            <person name="Luo Z.H."/>
            <person name="Li M."/>
        </authorList>
    </citation>
    <scope>NUCLEOTIDE SEQUENCE [LARGE SCALE GENOMIC DNA]</scope>
    <source>
        <strain evidence="10">SpSt-210</strain>
    </source>
</reference>
<dbReference type="NCBIfam" id="NF005298">
    <property type="entry name" value="PRK06826.1"/>
    <property type="match status" value="1"/>
</dbReference>
<proteinExistence type="predicted"/>
<dbReference type="InterPro" id="IPR029460">
    <property type="entry name" value="DNAPol_HHH"/>
</dbReference>
<keyword evidence="6" id="KW-0235">DNA replication</keyword>
<dbReference type="InterPro" id="IPR012340">
    <property type="entry name" value="NA-bd_OB-fold"/>
</dbReference>
<dbReference type="Gene3D" id="1.10.10.1600">
    <property type="entry name" value="Bacterial DNA polymerase III alpha subunit, thumb domain"/>
    <property type="match status" value="1"/>
</dbReference>
<dbReference type="InterPro" id="IPR004805">
    <property type="entry name" value="DnaE2/DnaE/PolC"/>
</dbReference>
<dbReference type="Gene3D" id="1.10.150.870">
    <property type="match status" value="1"/>
</dbReference>
<keyword evidence="4 10" id="KW-0808">Transferase</keyword>
<comment type="catalytic activity">
    <reaction evidence="8">
        <text>DNA(n) + a 2'-deoxyribonucleoside 5'-triphosphate = DNA(n+1) + diphosphate</text>
        <dbReference type="Rhea" id="RHEA:22508"/>
        <dbReference type="Rhea" id="RHEA-COMP:17339"/>
        <dbReference type="Rhea" id="RHEA-COMP:17340"/>
        <dbReference type="ChEBI" id="CHEBI:33019"/>
        <dbReference type="ChEBI" id="CHEBI:61560"/>
        <dbReference type="ChEBI" id="CHEBI:173112"/>
        <dbReference type="EC" id="2.7.7.7"/>
    </reaction>
</comment>
<dbReference type="InterPro" id="IPR040982">
    <property type="entry name" value="DNA_pol3_finger"/>
</dbReference>
<dbReference type="PANTHER" id="PTHR32294">
    <property type="entry name" value="DNA POLYMERASE III SUBUNIT ALPHA"/>
    <property type="match status" value="1"/>
</dbReference>
<dbReference type="SUPFAM" id="SSF89550">
    <property type="entry name" value="PHP domain-like"/>
    <property type="match status" value="1"/>
</dbReference>
<evidence type="ECO:0000256" key="3">
    <source>
        <dbReference type="ARBA" id="ARBA00019114"/>
    </source>
</evidence>
<dbReference type="InterPro" id="IPR004365">
    <property type="entry name" value="NA-bd_OB_tRNA"/>
</dbReference>
<accession>A0A831TI39</accession>
<dbReference type="GO" id="GO:0005737">
    <property type="term" value="C:cytoplasm"/>
    <property type="evidence" value="ECO:0007669"/>
    <property type="project" value="UniProtKB-SubCell"/>
</dbReference>
<dbReference type="NCBIfam" id="TIGR00594">
    <property type="entry name" value="polc"/>
    <property type="match status" value="1"/>
</dbReference>
<dbReference type="Pfam" id="PF07733">
    <property type="entry name" value="DNA_pol3_alpha"/>
    <property type="match status" value="1"/>
</dbReference>
<keyword evidence="5 10" id="KW-0548">Nucleotidyltransferase</keyword>
<comment type="subcellular location">
    <subcellularLocation>
        <location evidence="1">Cytoplasm</location>
    </subcellularLocation>
</comment>
<dbReference type="InterPro" id="IPR041931">
    <property type="entry name" value="DNA_pol3_alpha_thumb_dom"/>
</dbReference>
<dbReference type="Pfam" id="PF14579">
    <property type="entry name" value="HHH_6"/>
    <property type="match status" value="1"/>
</dbReference>
<keyword evidence="7" id="KW-0239">DNA-directed DNA polymerase</keyword>
<comment type="caution">
    <text evidence="10">The sequence shown here is derived from an EMBL/GenBank/DDBJ whole genome shotgun (WGS) entry which is preliminary data.</text>
</comment>
<dbReference type="Gene3D" id="2.40.50.140">
    <property type="entry name" value="Nucleic acid-binding proteins"/>
    <property type="match status" value="1"/>
</dbReference>
<evidence type="ECO:0000313" key="10">
    <source>
        <dbReference type="EMBL" id="HEG92509.1"/>
    </source>
</evidence>
<dbReference type="Pfam" id="PF17657">
    <property type="entry name" value="DNA_pol3_finger"/>
    <property type="match status" value="1"/>
</dbReference>
<sequence>MGRSRPFAHLHLHTEFSLLDGLGRVPEYIARAQQLGMEHVAITDHGVMYGVIDWYKAAKAAGLHPILGVEAYLAPRTIADRDKFSYHLLLLAENERGYRNLLKLSSKASLDGFYYKPRIDLDLLAEHAEGIIATSACLKGPVAANLLNGNEEEARRFAVTLREIFGPERFFIELQDHGLPEQQQANRKLISLARELGLPLVATNDVHYLDQADAAVQDLLVCIQTNTTIHDPKRMRMQSDQLYFKSAEEMWRVFEDVPEALENTVRIAERCQVEFEFGRLHLPDPGVPDGMTADEYLAQLCWEGIRQRYPEITEEVRQRLEYELDVIKQTGFSSYMLIVRDFADFARRQRIPFGVRGSAAASIVLYALGITDIDPLANRLVFERFLNLERREMPDIDMDFADNRRAEVIDYVARKYGPERVAQIITFGTMGAKAAIRDVGRAMGWAYSDVDRIARLIPSTLNMTLDRALAESPELRQLYETDARSRELIDNARRLEGIARHAGTHAAGVVIAATPLVEHLPLQRPARAEEGALPTTQFPMETVAEIGLLKMDFLGLANLTILGEAVEIIKKLHGVELDPKQFPDGDEKTYRMLGQGETFGVFQLESAGMRRYIRELQPTSIAELAAMVALYRPGPMQHIPTYCRAKHGLEPISYPHPDLAEILDETYGVIVYQDQVLLIARKFAGYTLGEADIMRKAMGKKIPEKMKAERERFIAGAVAKGYNAEDAERIFNLIEPFAGYAFNKAHAVCYATISYQTAYLKANYPAEYMTAVLRLAPSHPAGTAKRVAAALAECQKLGIPVFPPDINRSGKTFEVEPQPDGTLAIRFGLAMVKNVGEGAVEAILKARDERPEQRFTSFEDFCEAIDWSQVNRRVAESLIKCGALDCLGDRKMLLAVLDQAISAAQARQRAIRKGQIDLFSIAGQSPALAIVRPEKEPPDIPHATLLAWEKELLGVYLSSHPLDDYVGVIRRDGLVQIAEIDEESAGETVEVIAIVAQLRKLTTRSNRVMAVCQLEDRSGSIELVIFPDLYEESRELLAEDMVLRVNARVDVRNEDVQLIAQQIRLAQVAPPADEPEPAIIHLRLPVTGDPNDDIAAMHRLRDLLAEFPGEDRLILHLPTGGGEVLLRTSLRVDWCPDLAHVLEEAVGSGQFWCEIPAGRQNADQRPELALSA</sequence>
<gene>
    <name evidence="10" type="ORF">ENP34_13895</name>
</gene>
<dbReference type="GO" id="GO:0006260">
    <property type="term" value="P:DNA replication"/>
    <property type="evidence" value="ECO:0007669"/>
    <property type="project" value="UniProtKB-KW"/>
</dbReference>
<evidence type="ECO:0000256" key="8">
    <source>
        <dbReference type="ARBA" id="ARBA00049244"/>
    </source>
</evidence>
<dbReference type="AlphaFoldDB" id="A0A831TI39"/>
<evidence type="ECO:0000259" key="9">
    <source>
        <dbReference type="SMART" id="SM00481"/>
    </source>
</evidence>
<dbReference type="InterPro" id="IPR016195">
    <property type="entry name" value="Pol/histidinol_Pase-like"/>
</dbReference>
<dbReference type="EC" id="2.7.7.7" evidence="2"/>
<dbReference type="InterPro" id="IPR004013">
    <property type="entry name" value="PHP_dom"/>
</dbReference>
<evidence type="ECO:0000256" key="2">
    <source>
        <dbReference type="ARBA" id="ARBA00012417"/>
    </source>
</evidence>
<evidence type="ECO:0000256" key="5">
    <source>
        <dbReference type="ARBA" id="ARBA00022695"/>
    </source>
</evidence>
<evidence type="ECO:0000256" key="4">
    <source>
        <dbReference type="ARBA" id="ARBA00022679"/>
    </source>
</evidence>
<dbReference type="InterPro" id="IPR003141">
    <property type="entry name" value="Pol/His_phosphatase_N"/>
</dbReference>
<dbReference type="PANTHER" id="PTHR32294:SF0">
    <property type="entry name" value="DNA POLYMERASE III SUBUNIT ALPHA"/>
    <property type="match status" value="1"/>
</dbReference>
<feature type="domain" description="Polymerase/histidinol phosphatase N-terminal" evidence="9">
    <location>
        <begin position="8"/>
        <end position="75"/>
    </location>
</feature>
<dbReference type="SMART" id="SM00481">
    <property type="entry name" value="POLIIIAc"/>
    <property type="match status" value="1"/>
</dbReference>
<dbReference type="InterPro" id="IPR011708">
    <property type="entry name" value="DNA_pol3_alpha_NTPase_dom"/>
</dbReference>
<dbReference type="NCBIfam" id="NF004226">
    <property type="entry name" value="PRK05673.1"/>
    <property type="match status" value="1"/>
</dbReference>
<evidence type="ECO:0000256" key="1">
    <source>
        <dbReference type="ARBA" id="ARBA00004496"/>
    </source>
</evidence>
<protein>
    <recommendedName>
        <fullName evidence="3">DNA polymerase III subunit alpha</fullName>
        <ecNumber evidence="2">2.7.7.7</ecNumber>
    </recommendedName>
</protein>
<dbReference type="CDD" id="cd04485">
    <property type="entry name" value="DnaE_OBF"/>
    <property type="match status" value="1"/>
</dbReference>
<dbReference type="Pfam" id="PF02811">
    <property type="entry name" value="PHP"/>
    <property type="match status" value="1"/>
</dbReference>
<dbReference type="GO" id="GO:0008408">
    <property type="term" value="F:3'-5' exonuclease activity"/>
    <property type="evidence" value="ECO:0007669"/>
    <property type="project" value="InterPro"/>
</dbReference>
<dbReference type="GO" id="GO:0003887">
    <property type="term" value="F:DNA-directed DNA polymerase activity"/>
    <property type="evidence" value="ECO:0007669"/>
    <property type="project" value="UniProtKB-KW"/>
</dbReference>
<evidence type="ECO:0000256" key="7">
    <source>
        <dbReference type="ARBA" id="ARBA00022932"/>
    </source>
</evidence>
<dbReference type="GO" id="GO:0003676">
    <property type="term" value="F:nucleic acid binding"/>
    <property type="evidence" value="ECO:0007669"/>
    <property type="project" value="InterPro"/>
</dbReference>
<organism evidence="10">
    <name type="scientific">Thermorudis peleae</name>
    <dbReference type="NCBI Taxonomy" id="1382356"/>
    <lineage>
        <taxon>Bacteria</taxon>
        <taxon>Pseudomonadati</taxon>
        <taxon>Thermomicrobiota</taxon>
        <taxon>Thermomicrobia</taxon>
        <taxon>Thermomicrobia incertae sedis</taxon>
        <taxon>Thermorudis</taxon>
    </lineage>
</organism>
<dbReference type="EMBL" id="DSIY01000320">
    <property type="protein sequence ID" value="HEG92509.1"/>
    <property type="molecule type" value="Genomic_DNA"/>
</dbReference>